<sequence length="110" mass="12071">MHFTLFCVLCLIVTGGYAHFVPKDASEMINFPKTNEFSLGSQCQKDGLQGTCKEMEKCTLYAQIRAKAENDPCLNLLQTIVVCCINSTATGSPRLDSSSEEVSTDRIQNA</sequence>
<dbReference type="VEuPathDB" id="VectorBase:ACHR000129"/>
<feature type="region of interest" description="Disordered" evidence="1">
    <location>
        <begin position="89"/>
        <end position="110"/>
    </location>
</feature>
<evidence type="ECO:0000256" key="1">
    <source>
        <dbReference type="SAM" id="MobiDB-lite"/>
    </source>
</evidence>
<evidence type="ECO:0000313" key="4">
    <source>
        <dbReference type="Proteomes" id="UP000075881"/>
    </source>
</evidence>
<protein>
    <recommendedName>
        <fullName evidence="5">Clip domain-containing protein</fullName>
    </recommendedName>
</protein>
<dbReference type="EnsemblMetazoa" id="ACHR000129-RA">
    <property type="protein sequence ID" value="ACHR000129-PA"/>
    <property type="gene ID" value="ACHR000129"/>
</dbReference>
<dbReference type="Proteomes" id="UP000075881">
    <property type="component" value="Unassembled WGS sequence"/>
</dbReference>
<evidence type="ECO:0000313" key="3">
    <source>
        <dbReference type="EnsemblMetazoa" id="ACHR000129-PA"/>
    </source>
</evidence>
<feature type="chain" id="PRO_5008124410" description="Clip domain-containing protein" evidence="2">
    <location>
        <begin position="19"/>
        <end position="110"/>
    </location>
</feature>
<dbReference type="AlphaFoldDB" id="A0A182JNP5"/>
<organism evidence="3 4">
    <name type="scientific">Anopheles christyi</name>
    <dbReference type="NCBI Taxonomy" id="43041"/>
    <lineage>
        <taxon>Eukaryota</taxon>
        <taxon>Metazoa</taxon>
        <taxon>Ecdysozoa</taxon>
        <taxon>Arthropoda</taxon>
        <taxon>Hexapoda</taxon>
        <taxon>Insecta</taxon>
        <taxon>Pterygota</taxon>
        <taxon>Neoptera</taxon>
        <taxon>Endopterygota</taxon>
        <taxon>Diptera</taxon>
        <taxon>Nematocera</taxon>
        <taxon>Culicoidea</taxon>
        <taxon>Culicidae</taxon>
        <taxon>Anophelinae</taxon>
        <taxon>Anopheles</taxon>
    </lineage>
</organism>
<evidence type="ECO:0008006" key="5">
    <source>
        <dbReference type="Google" id="ProtNLM"/>
    </source>
</evidence>
<proteinExistence type="predicted"/>
<accession>A0A182JNP5</accession>
<feature type="signal peptide" evidence="2">
    <location>
        <begin position="1"/>
        <end position="18"/>
    </location>
</feature>
<name>A0A182JNP5_9DIPT</name>
<keyword evidence="2" id="KW-0732">Signal</keyword>
<keyword evidence="4" id="KW-1185">Reference proteome</keyword>
<evidence type="ECO:0000256" key="2">
    <source>
        <dbReference type="SAM" id="SignalP"/>
    </source>
</evidence>
<reference evidence="3" key="2">
    <citation type="submission" date="2020-05" db="UniProtKB">
        <authorList>
            <consortium name="EnsemblMetazoa"/>
        </authorList>
    </citation>
    <scope>IDENTIFICATION</scope>
    <source>
        <strain evidence="3">ACHKN1017</strain>
    </source>
</reference>
<reference evidence="4" key="1">
    <citation type="submission" date="2013-03" db="EMBL/GenBank/DDBJ databases">
        <title>The Genome Sequence of Anopheles christyi ACHKN1017.</title>
        <authorList>
            <consortium name="The Broad Institute Genomics Platform"/>
            <person name="Neafsey D.E."/>
            <person name="Besansky N."/>
            <person name="Walker B."/>
            <person name="Young S.K."/>
            <person name="Zeng Q."/>
            <person name="Gargeya S."/>
            <person name="Fitzgerald M."/>
            <person name="Haas B."/>
            <person name="Abouelleil A."/>
            <person name="Allen A.W."/>
            <person name="Alvarado L."/>
            <person name="Arachchi H.M."/>
            <person name="Berlin A.M."/>
            <person name="Chapman S.B."/>
            <person name="Gainer-Dewar J."/>
            <person name="Goldberg J."/>
            <person name="Griggs A."/>
            <person name="Gujja S."/>
            <person name="Hansen M."/>
            <person name="Howarth C."/>
            <person name="Imamovic A."/>
            <person name="Ireland A."/>
            <person name="Larimer J."/>
            <person name="McCowan C."/>
            <person name="Murphy C."/>
            <person name="Pearson M."/>
            <person name="Poon T.W."/>
            <person name="Priest M."/>
            <person name="Roberts A."/>
            <person name="Saif S."/>
            <person name="Shea T."/>
            <person name="Sisk P."/>
            <person name="Sykes S."/>
            <person name="Wortman J."/>
            <person name="Nusbaum C."/>
            <person name="Birren B."/>
        </authorList>
    </citation>
    <scope>NUCLEOTIDE SEQUENCE [LARGE SCALE GENOMIC DNA]</scope>
    <source>
        <strain evidence="4">ACHKN1017</strain>
    </source>
</reference>